<gene>
    <name evidence="2" type="ORF">FPL11_09965</name>
</gene>
<organism evidence="2 3">
    <name type="scientific">Spiribacter aquaticus</name>
    <dbReference type="NCBI Taxonomy" id="1935996"/>
    <lineage>
        <taxon>Bacteria</taxon>
        <taxon>Pseudomonadati</taxon>
        <taxon>Pseudomonadota</taxon>
        <taxon>Gammaproteobacteria</taxon>
        <taxon>Chromatiales</taxon>
        <taxon>Ectothiorhodospiraceae</taxon>
        <taxon>Spiribacter</taxon>
    </lineage>
</organism>
<feature type="chain" id="PRO_5021825339" description="Right-handed parallel beta-helix repeat-containing protein" evidence="1">
    <location>
        <begin position="22"/>
        <end position="470"/>
    </location>
</feature>
<dbReference type="AlphaFoldDB" id="A0A557RDV6"/>
<dbReference type="InterPro" id="IPR011050">
    <property type="entry name" value="Pectin_lyase_fold/virulence"/>
</dbReference>
<reference evidence="2 3" key="1">
    <citation type="submission" date="2019-07" db="EMBL/GenBank/DDBJ databases">
        <title>Reclasification of Spiribacter aquaticus.</title>
        <authorList>
            <person name="Leon M.J."/>
            <person name="Sanchez-Porro C."/>
            <person name="Ventosa A."/>
        </authorList>
    </citation>
    <scope>NUCLEOTIDE SEQUENCE [LARGE SCALE GENOMIC DNA]</scope>
    <source>
        <strain evidence="2 3">SP30</strain>
    </source>
</reference>
<evidence type="ECO:0000313" key="2">
    <source>
        <dbReference type="EMBL" id="TVO63347.1"/>
    </source>
</evidence>
<comment type="caution">
    <text evidence="2">The sequence shown here is derived from an EMBL/GenBank/DDBJ whole genome shotgun (WGS) entry which is preliminary data.</text>
</comment>
<dbReference type="SUPFAM" id="SSF51126">
    <property type="entry name" value="Pectin lyase-like"/>
    <property type="match status" value="1"/>
</dbReference>
<dbReference type="InterPro" id="IPR006626">
    <property type="entry name" value="PbH1"/>
</dbReference>
<name>A0A557RDV6_9GAMM</name>
<sequence>MRKLNALTIAAAIMGAAAAQAQTPLVVTDTANAGEGSLRAALEAASQSGGASQIVMTVSGDIVIDESLVYTGEAPLEIIGNGQRVRSDANTDLLVSANGGDLAISDLAFEGPGGFSVLNRGDVDGQTAGKGIFLDVREDQTGMVQLALTNVSVKGVANHGIHVSDCTLADDCGSGAGGAGGGSPASLHIQLENVTVDGAGTGKFDADGLRADERGAGDIHLSANGSEFARVGADGLELDEGQAGSIHSTIIRTAFIDNGPYCNPDVLAEYMPAEPEGSFQDGVMQPSDIPSAVTGTPDDNCFEREVSLYDSGSVEEYEIGLDLDDGIDYDEADSGNLNLTMIGSTVSGNYDEGVDMDEAGPGNGNLRYISTVAYGNSDDGFKMSEEDAGGVDGAVMGSVSRDNGGVGVVFEEESDGNLVVQISDVHTVNNDDSDDTGLEIVQEDAGTGELSLTGSQIEDGMEVEGVSVSR</sequence>
<dbReference type="RefSeq" id="WP_144348475.1">
    <property type="nucleotide sequence ID" value="NZ_VMKP01000006.1"/>
</dbReference>
<dbReference type="EMBL" id="VMKP01000006">
    <property type="protein sequence ID" value="TVO63347.1"/>
    <property type="molecule type" value="Genomic_DNA"/>
</dbReference>
<keyword evidence="1" id="KW-0732">Signal</keyword>
<feature type="signal peptide" evidence="1">
    <location>
        <begin position="1"/>
        <end position="21"/>
    </location>
</feature>
<dbReference type="Proteomes" id="UP000316688">
    <property type="component" value="Unassembled WGS sequence"/>
</dbReference>
<evidence type="ECO:0008006" key="4">
    <source>
        <dbReference type="Google" id="ProtNLM"/>
    </source>
</evidence>
<evidence type="ECO:0000313" key="3">
    <source>
        <dbReference type="Proteomes" id="UP000316688"/>
    </source>
</evidence>
<evidence type="ECO:0000256" key="1">
    <source>
        <dbReference type="SAM" id="SignalP"/>
    </source>
</evidence>
<proteinExistence type="predicted"/>
<protein>
    <recommendedName>
        <fullName evidence="4">Right-handed parallel beta-helix repeat-containing protein</fullName>
    </recommendedName>
</protein>
<dbReference type="SMART" id="SM00710">
    <property type="entry name" value="PbH1"/>
    <property type="match status" value="6"/>
</dbReference>
<keyword evidence="3" id="KW-1185">Reference proteome</keyword>
<accession>A0A557RDV6</accession>